<evidence type="ECO:0000313" key="2">
    <source>
        <dbReference type="EMBL" id="GIQ71472.1"/>
    </source>
</evidence>
<evidence type="ECO:0000313" key="3">
    <source>
        <dbReference type="Proteomes" id="UP000677918"/>
    </source>
</evidence>
<feature type="domain" description="DUF4062" evidence="1">
    <location>
        <begin position="5"/>
        <end position="88"/>
    </location>
</feature>
<evidence type="ECO:0000259" key="1">
    <source>
        <dbReference type="Pfam" id="PF13271"/>
    </source>
</evidence>
<dbReference type="Pfam" id="PF13271">
    <property type="entry name" value="DUF4062"/>
    <property type="match status" value="1"/>
</dbReference>
<reference evidence="2" key="1">
    <citation type="submission" date="2021-04" db="EMBL/GenBank/DDBJ databases">
        <title>Draft genome sequence of Xylanibacillus composti strain K13.</title>
        <authorList>
            <person name="Uke A."/>
            <person name="Chhe C."/>
            <person name="Baramee S."/>
            <person name="Kosugi A."/>
        </authorList>
    </citation>
    <scope>NUCLEOTIDE SEQUENCE</scope>
    <source>
        <strain evidence="2">K13</strain>
    </source>
</reference>
<dbReference type="Proteomes" id="UP000677918">
    <property type="component" value="Unassembled WGS sequence"/>
</dbReference>
<organism evidence="2 3">
    <name type="scientific">Xylanibacillus composti</name>
    <dbReference type="NCBI Taxonomy" id="1572762"/>
    <lineage>
        <taxon>Bacteria</taxon>
        <taxon>Bacillati</taxon>
        <taxon>Bacillota</taxon>
        <taxon>Bacilli</taxon>
        <taxon>Bacillales</taxon>
        <taxon>Paenibacillaceae</taxon>
        <taxon>Xylanibacillus</taxon>
    </lineage>
</organism>
<comment type="caution">
    <text evidence="2">The sequence shown here is derived from an EMBL/GenBank/DDBJ whole genome shotgun (WGS) entry which is preliminary data.</text>
</comment>
<dbReference type="EMBL" id="BOVK01000094">
    <property type="protein sequence ID" value="GIQ71472.1"/>
    <property type="molecule type" value="Genomic_DNA"/>
</dbReference>
<dbReference type="RefSeq" id="WP_213414265.1">
    <property type="nucleotide sequence ID" value="NZ_BOVK01000094.1"/>
</dbReference>
<dbReference type="InterPro" id="IPR025139">
    <property type="entry name" value="DUF4062"/>
</dbReference>
<gene>
    <name evidence="2" type="ORF">XYCOK13_42960</name>
</gene>
<protein>
    <submittedName>
        <fullName evidence="2">DUF4062 domain-containing protein</fullName>
    </submittedName>
</protein>
<keyword evidence="3" id="KW-1185">Reference proteome</keyword>
<sequence length="344" mass="39366">MLTLFISSTIRDMQVVRRTLSNQIEQQLGHQVKLSESISFDWTGEDIIQSCLREVERADIYVLMIGSQSGMMIPDHGISVTRAEYRKAKALRKPILALILYETWVLYRQASDRLSPGIVEFIDEVSQNFGRYFFKFSVSEEAAEIVRAQLSLLLKSYLQLNRSVREIQDSMEKEEAAQAYYRFVQALFRYDQDDDRVLSILAQAMKTGDIFNQEYIPQPIVHLSAVTGAALYRLLESQGELALVGCTGDADCQPAYRTDDGSSYVSVTYACNEAKLYEKETSYDMKEMIACFPMGGKYVLALHVLTKLEYTPAYDRQLVLDQLYGENKAILHTLHLYLERRGRS</sequence>
<dbReference type="AlphaFoldDB" id="A0A8J4H7V0"/>
<name>A0A8J4H7V0_9BACL</name>
<proteinExistence type="predicted"/>
<accession>A0A8J4H7V0</accession>